<reference evidence="2 3" key="1">
    <citation type="journal article" date="2023" name="J. Phycol.">
        <title>Chrysosporum ovalisporum is synonymous with the true-branching cyanobacterium Umezakia natans (Nostocales/Aphanizomenonaceae).</title>
        <authorList>
            <person name="McGregor G.B."/>
            <person name="Sendall B.C."/>
            <person name="Niiyama Y."/>
            <person name="Tuji A."/>
            <person name="Willis A."/>
        </authorList>
    </citation>
    <scope>NUCLEOTIDE SEQUENCE [LARGE SCALE GENOMIC DNA]</scope>
    <source>
        <strain evidence="2 3">FSS-62</strain>
    </source>
</reference>
<dbReference type="EMBL" id="JANQDL010000011">
    <property type="protein sequence ID" value="MDH6062434.1"/>
    <property type="molecule type" value="Genomic_DNA"/>
</dbReference>
<feature type="signal peptide" evidence="1">
    <location>
        <begin position="1"/>
        <end position="29"/>
    </location>
</feature>
<comment type="caution">
    <text evidence="2">The sequence shown here is derived from an EMBL/GenBank/DDBJ whole genome shotgun (WGS) entry which is preliminary data.</text>
</comment>
<dbReference type="RefSeq" id="WP_280650289.1">
    <property type="nucleotide sequence ID" value="NZ_JANQDL010000011.1"/>
</dbReference>
<dbReference type="Pfam" id="PF10989">
    <property type="entry name" value="DUF2808"/>
    <property type="match status" value="1"/>
</dbReference>
<dbReference type="GeneID" id="83685323"/>
<dbReference type="Proteomes" id="UP001159370">
    <property type="component" value="Unassembled WGS sequence"/>
</dbReference>
<evidence type="ECO:0000313" key="2">
    <source>
        <dbReference type="EMBL" id="MDH6062434.1"/>
    </source>
</evidence>
<protein>
    <submittedName>
        <fullName evidence="2">DUF2808 domain-containing protein</fullName>
    </submittedName>
</protein>
<evidence type="ECO:0000313" key="3">
    <source>
        <dbReference type="Proteomes" id="UP001159370"/>
    </source>
</evidence>
<proteinExistence type="predicted"/>
<name>A0AA43GVC3_9CYAN</name>
<sequence length="183" mass="20433">MPNLRFLGSNRKLPVRLLSALAMTSCVLAGFPSLSEANSLPGITLFGSIKAENQLPFKFDFGGQANSWDRIRLRIPAKKMNLAVAQFAVTYPNYYDGSFNPKKVEVKVRGKKVPLSEVKWNKESRLLEIFPEEPVPAGREVELVFSDIQTPPFGGMYHFNCQILSPGDVPLLRYVGTWVLSIS</sequence>
<dbReference type="InterPro" id="IPR021256">
    <property type="entry name" value="DUF2808"/>
</dbReference>
<accession>A0AA43GVC3</accession>
<dbReference type="AlphaFoldDB" id="A0AA43GVC3"/>
<organism evidence="2 3">
    <name type="scientific">Umezakia ovalisporum FSS-62</name>
    <dbReference type="NCBI Taxonomy" id="2971776"/>
    <lineage>
        <taxon>Bacteria</taxon>
        <taxon>Bacillati</taxon>
        <taxon>Cyanobacteriota</taxon>
        <taxon>Cyanophyceae</taxon>
        <taxon>Nostocales</taxon>
        <taxon>Nodulariaceae</taxon>
        <taxon>Umezakia</taxon>
    </lineage>
</organism>
<gene>
    <name evidence="2" type="ORF">NWP23_01220</name>
</gene>
<feature type="chain" id="PRO_5041279755" evidence="1">
    <location>
        <begin position="30"/>
        <end position="183"/>
    </location>
</feature>
<evidence type="ECO:0000256" key="1">
    <source>
        <dbReference type="SAM" id="SignalP"/>
    </source>
</evidence>
<keyword evidence="1" id="KW-0732">Signal</keyword>